<dbReference type="Gene3D" id="3.40.50.1000">
    <property type="entry name" value="HAD superfamily/HAD-like"/>
    <property type="match status" value="1"/>
</dbReference>
<organism evidence="1 2">
    <name type="scientific">Yoonia maricola</name>
    <dbReference type="NCBI Taxonomy" id="420999"/>
    <lineage>
        <taxon>Bacteria</taxon>
        <taxon>Pseudomonadati</taxon>
        <taxon>Pseudomonadota</taxon>
        <taxon>Alphaproteobacteria</taxon>
        <taxon>Rhodobacterales</taxon>
        <taxon>Paracoccaceae</taxon>
        <taxon>Yoonia</taxon>
    </lineage>
</organism>
<dbReference type="InterPro" id="IPR006439">
    <property type="entry name" value="HAD-SF_hydro_IA"/>
</dbReference>
<keyword evidence="2" id="KW-1185">Reference proteome</keyword>
<dbReference type="EMBL" id="PGTY01000002">
    <property type="protein sequence ID" value="PJI86404.1"/>
    <property type="molecule type" value="Genomic_DNA"/>
</dbReference>
<dbReference type="SFLD" id="SFLDS00003">
    <property type="entry name" value="Haloacid_Dehalogenase"/>
    <property type="match status" value="1"/>
</dbReference>
<dbReference type="CDD" id="cd02603">
    <property type="entry name" value="HAD_sEH-N_like"/>
    <property type="match status" value="1"/>
</dbReference>
<accession>A0A2M8W677</accession>
<dbReference type="Proteomes" id="UP000228531">
    <property type="component" value="Unassembled WGS sequence"/>
</dbReference>
<dbReference type="InterPro" id="IPR036412">
    <property type="entry name" value="HAD-like_sf"/>
</dbReference>
<evidence type="ECO:0000313" key="2">
    <source>
        <dbReference type="Proteomes" id="UP000228531"/>
    </source>
</evidence>
<dbReference type="NCBIfam" id="TIGR01509">
    <property type="entry name" value="HAD-SF-IA-v3"/>
    <property type="match status" value="1"/>
</dbReference>
<dbReference type="SFLD" id="SFLDG01129">
    <property type="entry name" value="C1.5:_HAD__Beta-PGM__Phosphata"/>
    <property type="match status" value="1"/>
</dbReference>
<name>A0A2M8W677_9RHOB</name>
<dbReference type="Pfam" id="PF00702">
    <property type="entry name" value="Hydrolase"/>
    <property type="match status" value="1"/>
</dbReference>
<reference evidence="1 2" key="1">
    <citation type="submission" date="2017-11" db="EMBL/GenBank/DDBJ databases">
        <title>Genomic Encyclopedia of Archaeal and Bacterial Type Strains, Phase II (KMG-II): From Individual Species to Whole Genera.</title>
        <authorList>
            <person name="Goeker M."/>
        </authorList>
    </citation>
    <scope>NUCLEOTIDE SEQUENCE [LARGE SCALE GENOMIC DNA]</scope>
    <source>
        <strain evidence="1 2">DSM 29128</strain>
    </source>
</reference>
<dbReference type="OrthoDB" id="9807742at2"/>
<dbReference type="AlphaFoldDB" id="A0A2M8W677"/>
<dbReference type="InterPro" id="IPR023198">
    <property type="entry name" value="PGP-like_dom2"/>
</dbReference>
<comment type="caution">
    <text evidence="1">The sequence shown here is derived from an EMBL/GenBank/DDBJ whole genome shotgun (WGS) entry which is preliminary data.</text>
</comment>
<dbReference type="RefSeq" id="WP_100368693.1">
    <property type="nucleotide sequence ID" value="NZ_PGTY01000002.1"/>
</dbReference>
<dbReference type="InterPro" id="IPR023214">
    <property type="entry name" value="HAD_sf"/>
</dbReference>
<proteinExistence type="predicted"/>
<dbReference type="PANTHER" id="PTHR43611:SF3">
    <property type="entry name" value="FLAVIN MONONUCLEOTIDE HYDROLASE 1, CHLOROPLATIC"/>
    <property type="match status" value="1"/>
</dbReference>
<protein>
    <submittedName>
        <fullName evidence="1">2-haloacid dehalogenase</fullName>
    </submittedName>
</protein>
<sequence>MAGVQAVVFDIGNVLIEWQPERFFDAVIGEERRRAMFAAIDLHGINDQVDRGGNFYDTIVAAAKANPDWHDEVMMWHDRWIEMAAPAIDHSVRLLRALRATEVPVFALTNFGIQTFEVAEPVYPFLKEFDRRYISGHMGVIKPDAEIYQMVEDDCGVAPAGLLFADDRIDNINVAAARGWQTHLFDGPQAWADRLVAEGLLTKEAAQ</sequence>
<dbReference type="SUPFAM" id="SSF56784">
    <property type="entry name" value="HAD-like"/>
    <property type="match status" value="1"/>
</dbReference>
<evidence type="ECO:0000313" key="1">
    <source>
        <dbReference type="EMBL" id="PJI86404.1"/>
    </source>
</evidence>
<dbReference type="PANTHER" id="PTHR43611">
    <property type="entry name" value="ALPHA-D-GLUCOSE 1-PHOSPHATE PHOSPHATASE"/>
    <property type="match status" value="1"/>
</dbReference>
<dbReference type="Gene3D" id="1.10.150.240">
    <property type="entry name" value="Putative phosphatase, domain 2"/>
    <property type="match status" value="1"/>
</dbReference>
<gene>
    <name evidence="1" type="ORF">BC777_2773</name>
</gene>